<evidence type="ECO:0000313" key="2">
    <source>
        <dbReference type="EMBL" id="MEO3690481.1"/>
    </source>
</evidence>
<dbReference type="Proteomes" id="UP001495147">
    <property type="component" value="Unassembled WGS sequence"/>
</dbReference>
<dbReference type="Pfam" id="PF12412">
    <property type="entry name" value="DUF3667"/>
    <property type="match status" value="1"/>
</dbReference>
<sequence>MSSATHHLAPSHCPNCAQDLDPHDRFCRHCGQDTANHPPTLFEFVHEFVAHYVAAEGALWKSLAGLMFRPGYLTREYLAGRKQRYVLPLRLLLTLGLLFFFTLKLVPAGVSVEGTAKPTVATAAAAASDAASAPASGVNLGLSSANKAVNFQVSSDVADALPGFLQDRARRAIARWQRDADGAARSTISTLLAWAPYAVLASLPFFAGLLKLFYRRTAYGAHFVFALHLHAAWYLMLTALVLTPWGYAPAVVMLWASAYAWLALRKVYGASWLGTTLRAIPLALLHCALAAVGYTGVAIAGALSVG</sequence>
<keyword evidence="1" id="KW-0472">Membrane</keyword>
<feature type="transmembrane region" description="Helical" evidence="1">
    <location>
        <begin position="247"/>
        <end position="264"/>
    </location>
</feature>
<evidence type="ECO:0000256" key="1">
    <source>
        <dbReference type="SAM" id="Phobius"/>
    </source>
</evidence>
<comment type="caution">
    <text evidence="2">The sequence shown here is derived from an EMBL/GenBank/DDBJ whole genome shotgun (WGS) entry which is preliminary data.</text>
</comment>
<dbReference type="EMBL" id="JBDPZD010000001">
    <property type="protein sequence ID" value="MEO3690481.1"/>
    <property type="molecule type" value="Genomic_DNA"/>
</dbReference>
<reference evidence="2 3" key="1">
    <citation type="submission" date="2024-05" db="EMBL/GenBank/DDBJ databases">
        <title>Roseateles sp. DJS-2-20 16S ribosomal RNA gene Genome sequencing and assembly.</title>
        <authorList>
            <person name="Woo H."/>
        </authorList>
    </citation>
    <scope>NUCLEOTIDE SEQUENCE [LARGE SCALE GENOMIC DNA]</scope>
    <source>
        <strain evidence="2 3">DJS-2-20</strain>
    </source>
</reference>
<name>A0ABV0FZ43_9BURK</name>
<feature type="transmembrane region" description="Helical" evidence="1">
    <location>
        <begin position="85"/>
        <end position="103"/>
    </location>
</feature>
<dbReference type="RefSeq" id="WP_347703311.1">
    <property type="nucleotide sequence ID" value="NZ_JBDPZD010000001.1"/>
</dbReference>
<feature type="transmembrane region" description="Helical" evidence="1">
    <location>
        <begin position="194"/>
        <end position="214"/>
    </location>
</feature>
<gene>
    <name evidence="2" type="ORF">ABDJ85_03315</name>
</gene>
<keyword evidence="3" id="KW-1185">Reference proteome</keyword>
<feature type="transmembrane region" description="Helical" evidence="1">
    <location>
        <begin position="276"/>
        <end position="303"/>
    </location>
</feature>
<proteinExistence type="predicted"/>
<keyword evidence="1" id="KW-0812">Transmembrane</keyword>
<accession>A0ABV0FZ43</accession>
<feature type="transmembrane region" description="Helical" evidence="1">
    <location>
        <begin position="221"/>
        <end position="241"/>
    </location>
</feature>
<organism evidence="2 3">
    <name type="scientific">Roseateles paludis</name>
    <dbReference type="NCBI Taxonomy" id="3145238"/>
    <lineage>
        <taxon>Bacteria</taxon>
        <taxon>Pseudomonadati</taxon>
        <taxon>Pseudomonadota</taxon>
        <taxon>Betaproteobacteria</taxon>
        <taxon>Burkholderiales</taxon>
        <taxon>Sphaerotilaceae</taxon>
        <taxon>Roseateles</taxon>
    </lineage>
</organism>
<dbReference type="InterPro" id="IPR022134">
    <property type="entry name" value="DUF3667"/>
</dbReference>
<evidence type="ECO:0000313" key="3">
    <source>
        <dbReference type="Proteomes" id="UP001495147"/>
    </source>
</evidence>
<protein>
    <submittedName>
        <fullName evidence="2">DUF3667 domain-containing protein</fullName>
    </submittedName>
</protein>
<keyword evidence="1" id="KW-1133">Transmembrane helix</keyword>